<dbReference type="PANTHER" id="PTHR30026:SF20">
    <property type="entry name" value="OUTER MEMBRANE PROTEIN TOLC"/>
    <property type="match status" value="1"/>
</dbReference>
<comment type="subcellular location">
    <subcellularLocation>
        <location evidence="1">Cell outer membrane</location>
    </subcellularLocation>
</comment>
<evidence type="ECO:0000313" key="10">
    <source>
        <dbReference type="Proteomes" id="UP001381174"/>
    </source>
</evidence>
<dbReference type="InterPro" id="IPR051906">
    <property type="entry name" value="TolC-like"/>
</dbReference>
<comment type="caution">
    <text evidence="9">The sequence shown here is derived from an EMBL/GenBank/DDBJ whole genome shotgun (WGS) entry which is preliminary data.</text>
</comment>
<evidence type="ECO:0000256" key="6">
    <source>
        <dbReference type="ARBA" id="ARBA00023136"/>
    </source>
</evidence>
<feature type="signal peptide" evidence="8">
    <location>
        <begin position="1"/>
        <end position="30"/>
    </location>
</feature>
<keyword evidence="6" id="KW-0472">Membrane</keyword>
<evidence type="ECO:0000256" key="3">
    <source>
        <dbReference type="ARBA" id="ARBA00022448"/>
    </source>
</evidence>
<gene>
    <name evidence="9" type="ORF">WAT24_07390</name>
</gene>
<evidence type="ECO:0000256" key="5">
    <source>
        <dbReference type="ARBA" id="ARBA00022692"/>
    </source>
</evidence>
<dbReference type="Gene3D" id="1.20.1600.10">
    <property type="entry name" value="Outer membrane efflux proteins (OEP)"/>
    <property type="match status" value="1"/>
</dbReference>
<organism evidence="9 10">
    <name type="scientific">Fulvimonas yonginensis</name>
    <dbReference type="NCBI Taxonomy" id="1495200"/>
    <lineage>
        <taxon>Bacteria</taxon>
        <taxon>Pseudomonadati</taxon>
        <taxon>Pseudomonadota</taxon>
        <taxon>Gammaproteobacteria</taxon>
        <taxon>Lysobacterales</taxon>
        <taxon>Rhodanobacteraceae</taxon>
        <taxon>Fulvimonas</taxon>
    </lineage>
</organism>
<keyword evidence="10" id="KW-1185">Reference proteome</keyword>
<dbReference type="RefSeq" id="WP_336807187.1">
    <property type="nucleotide sequence ID" value="NZ_JBBBNY010000003.1"/>
</dbReference>
<sequence>MMSSRFAAWRAAAPGLAMALAWAMAAAAHAAQTPLTLDEAVRQGTARAPLLAASSADIDAAREEAMRAGRLPDPSLTAGVSNYPVTGPGAFGIASDPMTMRTLGVMQAIPSRASREAERGLADARIGAAEAQRTLTAQAVHQRVAEAWIALWAAQRKRDLLEELRGESVLAVTLTQARLRGGVGSAADALAARAEAAALDNRIAGVDAERAAARAGLQRWLGDPAPTLAEAPDFDRLPVSPDELEQDVDRQAPLQAWQAREQLAQAELDRARAAKHPDWSVSASYGQRALGRPDMVMLQVGVSLPLFTRNRQDRGISARQAQRDAVAFAHEDARRAQREAVARAIADWQGWGAQLARYRDTLLPLDHDRVSAALAAYRGGGGLQPWLDARRDQIEHRLAYADALAAHARAWAALAYLMPSEESAP</sequence>
<keyword evidence="5" id="KW-0812">Transmembrane</keyword>
<keyword evidence="4" id="KW-1134">Transmembrane beta strand</keyword>
<dbReference type="InterPro" id="IPR003423">
    <property type="entry name" value="OMP_efflux"/>
</dbReference>
<feature type="chain" id="PRO_5047260322" evidence="8">
    <location>
        <begin position="31"/>
        <end position="425"/>
    </location>
</feature>
<dbReference type="Proteomes" id="UP001381174">
    <property type="component" value="Unassembled WGS sequence"/>
</dbReference>
<dbReference type="Pfam" id="PF02321">
    <property type="entry name" value="OEP"/>
    <property type="match status" value="2"/>
</dbReference>
<name>A0ABU8JB93_9GAMM</name>
<protein>
    <submittedName>
        <fullName evidence="9">TolC family protein</fullName>
    </submittedName>
</protein>
<keyword evidence="8" id="KW-0732">Signal</keyword>
<comment type="similarity">
    <text evidence="2">Belongs to the outer membrane factor (OMF) (TC 1.B.17) family.</text>
</comment>
<evidence type="ECO:0000256" key="8">
    <source>
        <dbReference type="SAM" id="SignalP"/>
    </source>
</evidence>
<dbReference type="SUPFAM" id="SSF56954">
    <property type="entry name" value="Outer membrane efflux proteins (OEP)"/>
    <property type="match status" value="1"/>
</dbReference>
<reference evidence="9 10" key="1">
    <citation type="journal article" date="2014" name="Int. J. Syst. Evol. Microbiol.">
        <title>Fulvimonas yonginensis sp. nov., isolated from greenhouse soil, and emended description of the genus Fulvimonas.</title>
        <authorList>
            <person name="Ahn J.H."/>
            <person name="Kim S.J."/>
            <person name="Weon H.Y."/>
            <person name="Hong S.B."/>
            <person name="Seok S.J."/>
            <person name="Kwon S.W."/>
        </authorList>
    </citation>
    <scope>NUCLEOTIDE SEQUENCE [LARGE SCALE GENOMIC DNA]</scope>
    <source>
        <strain evidence="9 10">KACC 16952</strain>
    </source>
</reference>
<keyword evidence="3" id="KW-0813">Transport</keyword>
<evidence type="ECO:0000256" key="2">
    <source>
        <dbReference type="ARBA" id="ARBA00007613"/>
    </source>
</evidence>
<evidence type="ECO:0000256" key="4">
    <source>
        <dbReference type="ARBA" id="ARBA00022452"/>
    </source>
</evidence>
<evidence type="ECO:0000256" key="1">
    <source>
        <dbReference type="ARBA" id="ARBA00004442"/>
    </source>
</evidence>
<proteinExistence type="inferred from homology"/>
<evidence type="ECO:0000313" key="9">
    <source>
        <dbReference type="EMBL" id="MEI7036575.1"/>
    </source>
</evidence>
<dbReference type="PANTHER" id="PTHR30026">
    <property type="entry name" value="OUTER MEMBRANE PROTEIN TOLC"/>
    <property type="match status" value="1"/>
</dbReference>
<evidence type="ECO:0000256" key="7">
    <source>
        <dbReference type="ARBA" id="ARBA00023237"/>
    </source>
</evidence>
<accession>A0ABU8JB93</accession>
<dbReference type="EMBL" id="JBBBNY010000003">
    <property type="protein sequence ID" value="MEI7036575.1"/>
    <property type="molecule type" value="Genomic_DNA"/>
</dbReference>
<keyword evidence="7" id="KW-0998">Cell outer membrane</keyword>